<protein>
    <submittedName>
        <fullName evidence="3">Alpha/Beta hydrolase protein</fullName>
    </submittedName>
</protein>
<proteinExistence type="predicted"/>
<dbReference type="Proteomes" id="UP001175211">
    <property type="component" value="Unassembled WGS sequence"/>
</dbReference>
<organism evidence="3 4">
    <name type="scientific">Armillaria tabescens</name>
    <name type="common">Ringless honey mushroom</name>
    <name type="synonym">Agaricus tabescens</name>
    <dbReference type="NCBI Taxonomy" id="1929756"/>
    <lineage>
        <taxon>Eukaryota</taxon>
        <taxon>Fungi</taxon>
        <taxon>Dikarya</taxon>
        <taxon>Basidiomycota</taxon>
        <taxon>Agaricomycotina</taxon>
        <taxon>Agaricomycetes</taxon>
        <taxon>Agaricomycetidae</taxon>
        <taxon>Agaricales</taxon>
        <taxon>Marasmiineae</taxon>
        <taxon>Physalacriaceae</taxon>
        <taxon>Desarmillaria</taxon>
    </lineage>
</organism>
<feature type="domain" description="Alpha/beta hydrolase fold-3" evidence="2">
    <location>
        <begin position="114"/>
        <end position="337"/>
    </location>
</feature>
<name>A0AA39JFZ8_ARMTA</name>
<evidence type="ECO:0000259" key="2">
    <source>
        <dbReference type="Pfam" id="PF07859"/>
    </source>
</evidence>
<dbReference type="InterPro" id="IPR013094">
    <property type="entry name" value="AB_hydrolase_3"/>
</dbReference>
<dbReference type="PANTHER" id="PTHR48081:SF31">
    <property type="entry name" value="STERYL ACETYL HYDROLASE MUG81-RELATED"/>
    <property type="match status" value="1"/>
</dbReference>
<evidence type="ECO:0000313" key="3">
    <source>
        <dbReference type="EMBL" id="KAK0441255.1"/>
    </source>
</evidence>
<keyword evidence="1 3" id="KW-0378">Hydrolase</keyword>
<dbReference type="AlphaFoldDB" id="A0AA39JFZ8"/>
<dbReference type="SUPFAM" id="SSF53474">
    <property type="entry name" value="alpha/beta-Hydrolases"/>
    <property type="match status" value="1"/>
</dbReference>
<evidence type="ECO:0000256" key="1">
    <source>
        <dbReference type="ARBA" id="ARBA00022801"/>
    </source>
</evidence>
<dbReference type="Gene3D" id="3.40.50.1820">
    <property type="entry name" value="alpha/beta hydrolase"/>
    <property type="match status" value="1"/>
</dbReference>
<dbReference type="InterPro" id="IPR029058">
    <property type="entry name" value="AB_hydrolase_fold"/>
</dbReference>
<dbReference type="PANTHER" id="PTHR48081">
    <property type="entry name" value="AB HYDROLASE SUPERFAMILY PROTEIN C4A8.06C"/>
    <property type="match status" value="1"/>
</dbReference>
<evidence type="ECO:0000313" key="4">
    <source>
        <dbReference type="Proteomes" id="UP001175211"/>
    </source>
</evidence>
<dbReference type="GeneID" id="85358174"/>
<reference evidence="3" key="1">
    <citation type="submission" date="2023-06" db="EMBL/GenBank/DDBJ databases">
        <authorList>
            <consortium name="Lawrence Berkeley National Laboratory"/>
            <person name="Ahrendt S."/>
            <person name="Sahu N."/>
            <person name="Indic B."/>
            <person name="Wong-Bajracharya J."/>
            <person name="Merenyi Z."/>
            <person name="Ke H.-M."/>
            <person name="Monk M."/>
            <person name="Kocsube S."/>
            <person name="Drula E."/>
            <person name="Lipzen A."/>
            <person name="Balint B."/>
            <person name="Henrissat B."/>
            <person name="Andreopoulos B."/>
            <person name="Martin F.M."/>
            <person name="Harder C.B."/>
            <person name="Rigling D."/>
            <person name="Ford K.L."/>
            <person name="Foster G.D."/>
            <person name="Pangilinan J."/>
            <person name="Papanicolaou A."/>
            <person name="Barry K."/>
            <person name="LaButti K."/>
            <person name="Viragh M."/>
            <person name="Koriabine M."/>
            <person name="Yan M."/>
            <person name="Riley R."/>
            <person name="Champramary S."/>
            <person name="Plett K.L."/>
            <person name="Tsai I.J."/>
            <person name="Slot J."/>
            <person name="Sipos G."/>
            <person name="Plett J."/>
            <person name="Nagy L.G."/>
            <person name="Grigoriev I.V."/>
        </authorList>
    </citation>
    <scope>NUCLEOTIDE SEQUENCE</scope>
    <source>
        <strain evidence="3">CCBAS 213</strain>
    </source>
</reference>
<dbReference type="Pfam" id="PF07859">
    <property type="entry name" value="Abhydrolase_3"/>
    <property type="match status" value="1"/>
</dbReference>
<dbReference type="EMBL" id="JAUEPS010000071">
    <property type="protein sequence ID" value="KAK0441255.1"/>
    <property type="molecule type" value="Genomic_DNA"/>
</dbReference>
<dbReference type="RefSeq" id="XP_060323941.1">
    <property type="nucleotide sequence ID" value="XM_060474626.1"/>
</dbReference>
<comment type="caution">
    <text evidence="3">The sequence shown here is derived from an EMBL/GenBank/DDBJ whole genome shotgun (WGS) entry which is preliminary data.</text>
</comment>
<dbReference type="GO" id="GO:0016787">
    <property type="term" value="F:hydrolase activity"/>
    <property type="evidence" value="ECO:0007669"/>
    <property type="project" value="UniProtKB-KW"/>
</dbReference>
<keyword evidence="4" id="KW-1185">Reference proteome</keyword>
<gene>
    <name evidence="3" type="ORF">EV420DRAFT_1580497</name>
</gene>
<dbReference type="InterPro" id="IPR050300">
    <property type="entry name" value="GDXG_lipolytic_enzyme"/>
</dbReference>
<accession>A0AA39JFZ8</accession>
<sequence>MVKHTRVVNYHSLGNRGYLPGLCDSSLQGSLQASGLPMGQSYEGQDLETRRQPLQRALPYALEHRPAPVQFSGTRTTVYVGYTKKIGVPMNVEELDLGAKIMWVGPKNPKRVNIFLHGGAFLVHAPAEGYPFWRWMQGQMKNRGLDVGLCALSYALHPEGDYPLPLRQLVVMLNHLIASGVPPEGITMVGESAGSNLILMLLSHMLHPIPGVEPFVLPPGTKLGGGYLLSPWISVGGTDVPNSFEENNHTDITSADTLREWGAPILKAVPPSQIPYMEASHAPQGWFDGAENLINKLLITVGEFEPLRDSIVTLYEKHFKSWPKDRVTYCFQPGGNHNDPYYDFFWGANPSEFASSLTPTVVQWMYDVHSQVN</sequence>